<reference evidence="2" key="1">
    <citation type="journal article" date="2019" name="Int. J. Syst. Evol. Microbiol.">
        <title>The Global Catalogue of Microorganisms (GCM) 10K type strain sequencing project: providing services to taxonomists for standard genome sequencing and annotation.</title>
        <authorList>
            <consortium name="The Broad Institute Genomics Platform"/>
            <consortium name="The Broad Institute Genome Sequencing Center for Infectious Disease"/>
            <person name="Wu L."/>
            <person name="Ma J."/>
        </authorList>
    </citation>
    <scope>NUCLEOTIDE SEQUENCE [LARGE SCALE GENOMIC DNA]</scope>
    <source>
        <strain evidence="2">JCM 31486</strain>
    </source>
</reference>
<protein>
    <submittedName>
        <fullName evidence="1">Uncharacterized protein</fullName>
    </submittedName>
</protein>
<keyword evidence="2" id="KW-1185">Reference proteome</keyword>
<name>A0ABW3MMX9_9PSEU</name>
<sequence length="96" mass="9593">SPSTGTHTVTVASGEVHGGVDFGNVCLGSIAVTVPAGVGTRFDEVNVPGILHNDLPLTGSGLLPGTYRVTLTLPDGVFTTDPDLTSVDGPKAGPHS</sequence>
<evidence type="ECO:0000313" key="1">
    <source>
        <dbReference type="EMBL" id="MFD1052058.1"/>
    </source>
</evidence>
<comment type="caution">
    <text evidence="1">The sequence shown here is derived from an EMBL/GenBank/DDBJ whole genome shotgun (WGS) entry which is preliminary data.</text>
</comment>
<accession>A0ABW3MMX9</accession>
<proteinExistence type="predicted"/>
<dbReference type="EMBL" id="JBHTIS010004095">
    <property type="protein sequence ID" value="MFD1052058.1"/>
    <property type="molecule type" value="Genomic_DNA"/>
</dbReference>
<dbReference type="Proteomes" id="UP001597045">
    <property type="component" value="Unassembled WGS sequence"/>
</dbReference>
<feature type="non-terminal residue" evidence="1">
    <location>
        <position position="1"/>
    </location>
</feature>
<evidence type="ECO:0000313" key="2">
    <source>
        <dbReference type="Proteomes" id="UP001597045"/>
    </source>
</evidence>
<gene>
    <name evidence="1" type="ORF">ACFQ1S_44055</name>
</gene>
<organism evidence="1 2">
    <name type="scientific">Kibdelosporangium lantanae</name>
    <dbReference type="NCBI Taxonomy" id="1497396"/>
    <lineage>
        <taxon>Bacteria</taxon>
        <taxon>Bacillati</taxon>
        <taxon>Actinomycetota</taxon>
        <taxon>Actinomycetes</taxon>
        <taxon>Pseudonocardiales</taxon>
        <taxon>Pseudonocardiaceae</taxon>
        <taxon>Kibdelosporangium</taxon>
    </lineage>
</organism>